<organism evidence="1 2">
    <name type="scientific">Herpetosiphon geysericola</name>
    <dbReference type="NCBI Taxonomy" id="70996"/>
    <lineage>
        <taxon>Bacteria</taxon>
        <taxon>Bacillati</taxon>
        <taxon>Chloroflexota</taxon>
        <taxon>Chloroflexia</taxon>
        <taxon>Herpetosiphonales</taxon>
        <taxon>Herpetosiphonaceae</taxon>
        <taxon>Herpetosiphon</taxon>
    </lineage>
</organism>
<comment type="caution">
    <text evidence="1">The sequence shown here is derived from an EMBL/GenBank/DDBJ whole genome shotgun (WGS) entry which is preliminary data.</text>
</comment>
<sequence length="715" mass="78407">MRLFHARMLPVWLIGMLVSFVGFHQPSAASLTSSQTILGSWDTTLGRQFARPGTLTTLTLDAQGHLYVLGDFAYTNNVETNGLARWNGTEWEQFGLTPADRGRISELTPYHDGFVVGGNFSRLQNQPRNHVARWDGTSFQGLGSGLTDRLDYAAGDVQVHSFAVFSDTLMIGGNFRHFNQGLSTGIAHWDGAAQPQGQLFNKPVFSLARTDQDVIAAGSFTTVSGQSARYLALWANQQWQPIVNNFTTHYLNLYEVNQTIYLVAQERNVVTSRLYRWDGSGFVAESTAVSGILHDVTSWNNQIYAVHNNQLVRLNGGVWQSVTLPMTTTAVTALVGNATTLYIGGRFSLNGVASDLVAWDGTTLQSLAVFTTPDSMTQLAGDAGYPVVLQEQYAFDQSFLKRWNGTSWQTLAHGRYELLGGLMFHTLNQQLYLFLPQTQTLAPGEASSAVWRLDGASLESAEIPTSQHLTWYPSGPRIFTVQPMSQPTIPMTGIIEFDAIRFNQIAAEARISSDEMLFVAGSTIFKVFIHLDQFEDYLDLTRWDGQEWEYLGSRSIPKGYHRGTVWNNQLYLLLGHTLYRVSDTGVFSQVGIFDGPINAVAGVAGGGLYIAGDFSQVNSTHTGPIVRYNGSTFDGLSQQPNGAVTHLSADHEQLYVGGSFTHVGSTPSLGVAVFRFAQAEPTATPSLSPTPSPSLTPTVSVNPLPKWVYLPAITR</sequence>
<dbReference type="GO" id="GO:1902929">
    <property type="term" value="C:plasma membrane of growing cell tip"/>
    <property type="evidence" value="ECO:0007669"/>
    <property type="project" value="TreeGrafter"/>
</dbReference>
<dbReference type="RefSeq" id="WP_054534459.1">
    <property type="nucleotide sequence ID" value="NZ_LGKP01000018.1"/>
</dbReference>
<accession>A0A0P6XT35</accession>
<dbReference type="PANTHER" id="PTHR31778">
    <property type="entry name" value="BUD SITE SELECTION PROTEIN RAX2"/>
    <property type="match status" value="1"/>
</dbReference>
<name>A0A0P6XT35_9CHLR</name>
<dbReference type="EMBL" id="LGKP01000018">
    <property type="protein sequence ID" value="KPL87542.1"/>
    <property type="molecule type" value="Genomic_DNA"/>
</dbReference>
<dbReference type="Proteomes" id="UP000050277">
    <property type="component" value="Unassembled WGS sequence"/>
</dbReference>
<dbReference type="OrthoDB" id="134503at2"/>
<dbReference type="PATRIC" id="fig|70996.4.peg.2947"/>
<keyword evidence="2" id="KW-1185">Reference proteome</keyword>
<dbReference type="PANTHER" id="PTHR31778:SF2">
    <property type="entry name" value="BUD SITE SELECTION PROTEIN RAX2"/>
    <property type="match status" value="1"/>
</dbReference>
<evidence type="ECO:0000313" key="2">
    <source>
        <dbReference type="Proteomes" id="UP000050277"/>
    </source>
</evidence>
<reference evidence="1 2" key="1">
    <citation type="submission" date="2015-07" db="EMBL/GenBank/DDBJ databases">
        <title>Whole genome sequence of Herpetosiphon geysericola DSM 7119.</title>
        <authorList>
            <person name="Hemp J."/>
            <person name="Ward L.M."/>
            <person name="Pace L.A."/>
            <person name="Fischer W.W."/>
        </authorList>
    </citation>
    <scope>NUCLEOTIDE SEQUENCE [LARGE SCALE GENOMIC DNA]</scope>
    <source>
        <strain evidence="1 2">DSM 7119</strain>
    </source>
</reference>
<gene>
    <name evidence="1" type="ORF">SE18_10775</name>
</gene>
<dbReference type="STRING" id="70996.SE18_10775"/>
<proteinExistence type="predicted"/>
<dbReference type="AlphaFoldDB" id="A0A0P6XT35"/>
<evidence type="ECO:0000313" key="1">
    <source>
        <dbReference type="EMBL" id="KPL87542.1"/>
    </source>
</evidence>
<protein>
    <submittedName>
        <fullName evidence="1">Uncharacterized protein</fullName>
    </submittedName>
</protein>